<protein>
    <submittedName>
        <fullName evidence="2">Uncharacterized protein</fullName>
    </submittedName>
</protein>
<evidence type="ECO:0000256" key="1">
    <source>
        <dbReference type="SAM" id="Phobius"/>
    </source>
</evidence>
<comment type="caution">
    <text evidence="2">The sequence shown here is derived from an EMBL/GenBank/DDBJ whole genome shotgun (WGS) entry which is preliminary data.</text>
</comment>
<dbReference type="Proteomes" id="UP000632222">
    <property type="component" value="Unassembled WGS sequence"/>
</dbReference>
<keyword evidence="3" id="KW-1185">Reference proteome</keyword>
<evidence type="ECO:0000313" key="2">
    <source>
        <dbReference type="EMBL" id="GGJ36351.1"/>
    </source>
</evidence>
<feature type="transmembrane region" description="Helical" evidence="1">
    <location>
        <begin position="65"/>
        <end position="92"/>
    </location>
</feature>
<accession>A0ABQ2CZK8</accession>
<feature type="transmembrane region" description="Helical" evidence="1">
    <location>
        <begin position="6"/>
        <end position="26"/>
    </location>
</feature>
<organism evidence="2 3">
    <name type="scientific">Deinococcus roseus</name>
    <dbReference type="NCBI Taxonomy" id="392414"/>
    <lineage>
        <taxon>Bacteria</taxon>
        <taxon>Thermotogati</taxon>
        <taxon>Deinococcota</taxon>
        <taxon>Deinococci</taxon>
        <taxon>Deinococcales</taxon>
        <taxon>Deinococcaceae</taxon>
        <taxon>Deinococcus</taxon>
    </lineage>
</organism>
<feature type="transmembrane region" description="Helical" evidence="1">
    <location>
        <begin position="155"/>
        <end position="179"/>
    </location>
</feature>
<proteinExistence type="predicted"/>
<dbReference type="EMBL" id="BMOD01000007">
    <property type="protein sequence ID" value="GGJ36351.1"/>
    <property type="molecule type" value="Genomic_DNA"/>
</dbReference>
<gene>
    <name evidence="2" type="ORF">GCM10008938_23040</name>
</gene>
<name>A0ABQ2CZK8_9DEIO</name>
<reference evidence="3" key="1">
    <citation type="journal article" date="2019" name="Int. J. Syst. Evol. Microbiol.">
        <title>The Global Catalogue of Microorganisms (GCM) 10K type strain sequencing project: providing services to taxonomists for standard genome sequencing and annotation.</title>
        <authorList>
            <consortium name="The Broad Institute Genomics Platform"/>
            <consortium name="The Broad Institute Genome Sequencing Center for Infectious Disease"/>
            <person name="Wu L."/>
            <person name="Ma J."/>
        </authorList>
    </citation>
    <scope>NUCLEOTIDE SEQUENCE [LARGE SCALE GENOMIC DNA]</scope>
    <source>
        <strain evidence="3">JCM 14370</strain>
    </source>
</reference>
<keyword evidence="1" id="KW-1133">Transmembrane helix</keyword>
<evidence type="ECO:0000313" key="3">
    <source>
        <dbReference type="Proteomes" id="UP000632222"/>
    </source>
</evidence>
<keyword evidence="1" id="KW-0812">Transmembrane</keyword>
<keyword evidence="1" id="KW-0472">Membrane</keyword>
<sequence length="205" mass="22517">MQVLTPTFAFMLSALIPCLYLLVLQLRNRRASAVWLLFTLSTLINALASFWWIDGWTFALKDSSGSLFLATSTLVSLLLGKPLFGVVLREYLQLDRQSKHAVEAFLQGPGQKLVVLSTRVLCLKGLTVATLNTLVKHQLVTAPFGTPEFNAQLAGAVAWMVPVAYLATTVAYSVIVLIWKVGLGAKLHFPFTPRVWTEALASRGL</sequence>
<feature type="transmembrane region" description="Helical" evidence="1">
    <location>
        <begin position="33"/>
        <end position="53"/>
    </location>
</feature>